<gene>
    <name evidence="2" type="ORF">ENN51_05165</name>
</gene>
<evidence type="ECO:0000256" key="1">
    <source>
        <dbReference type="SAM" id="MobiDB-lite"/>
    </source>
</evidence>
<reference evidence="2" key="1">
    <citation type="journal article" date="2020" name="mSystems">
        <title>Genome- and Community-Level Interaction Insights into Carbon Utilization and Element Cycling Functions of Hydrothermarchaeota in Hydrothermal Sediment.</title>
        <authorList>
            <person name="Zhou Z."/>
            <person name="Liu Y."/>
            <person name="Xu W."/>
            <person name="Pan J."/>
            <person name="Luo Z.H."/>
            <person name="Li M."/>
        </authorList>
    </citation>
    <scope>NUCLEOTIDE SEQUENCE [LARGE SCALE GENOMIC DNA]</scope>
    <source>
        <strain evidence="2">SpSt-1182</strain>
    </source>
</reference>
<dbReference type="EMBL" id="DSBX01000199">
    <property type="protein sequence ID" value="HDQ99659.1"/>
    <property type="molecule type" value="Genomic_DNA"/>
</dbReference>
<dbReference type="Proteomes" id="UP000885672">
    <property type="component" value="Unassembled WGS sequence"/>
</dbReference>
<comment type="caution">
    <text evidence="2">The sequence shown here is derived from an EMBL/GenBank/DDBJ whole genome shotgun (WGS) entry which is preliminary data.</text>
</comment>
<proteinExistence type="predicted"/>
<organism evidence="2">
    <name type="scientific">candidate division WOR-3 bacterium</name>
    <dbReference type="NCBI Taxonomy" id="2052148"/>
    <lineage>
        <taxon>Bacteria</taxon>
        <taxon>Bacteria division WOR-3</taxon>
    </lineage>
</organism>
<sequence length="113" mass="12054">MKPATRLVTQEGRKGTGSSAGGAQPAESARQMPSTADGAIPASVVPPEGSGKSSPAPHIQDWLDFGDLMPNEHSVMLSEGSGDNGEDRHHRPRYRRRPGELHQPLPVRCHGSQ</sequence>
<accession>A0A7V0T5P1</accession>
<evidence type="ECO:0000313" key="2">
    <source>
        <dbReference type="EMBL" id="HDQ99659.1"/>
    </source>
</evidence>
<feature type="region of interest" description="Disordered" evidence="1">
    <location>
        <begin position="1"/>
        <end position="113"/>
    </location>
</feature>
<protein>
    <submittedName>
        <fullName evidence="2">Uncharacterized protein</fullName>
    </submittedName>
</protein>
<name>A0A7V0T5P1_UNCW3</name>
<dbReference type="AlphaFoldDB" id="A0A7V0T5P1"/>